<dbReference type="Proteomes" id="UP000033115">
    <property type="component" value="Chromosome"/>
</dbReference>
<accession>A0A0E3M7I8</accession>
<reference evidence="1 2" key="1">
    <citation type="journal article" date="2015" name="J. Biotechnol.">
        <title>Complete genome sequence of a malodorant-producing acetogen, Clostridium scatologenes ATCC 25775(T).</title>
        <authorList>
            <person name="Zhu Z."/>
            <person name="Guo T."/>
            <person name="Zheng H."/>
            <person name="Song T."/>
            <person name="Ouyang P."/>
            <person name="Xie J."/>
        </authorList>
    </citation>
    <scope>NUCLEOTIDE SEQUENCE [LARGE SCALE GENOMIC DNA]</scope>
    <source>
        <strain evidence="1 2">ATCC 25775</strain>
    </source>
</reference>
<evidence type="ECO:0000313" key="1">
    <source>
        <dbReference type="EMBL" id="AKA70400.1"/>
    </source>
</evidence>
<organism evidence="1 2">
    <name type="scientific">Clostridium scatologenes</name>
    <dbReference type="NCBI Taxonomy" id="1548"/>
    <lineage>
        <taxon>Bacteria</taxon>
        <taxon>Bacillati</taxon>
        <taxon>Bacillota</taxon>
        <taxon>Clostridia</taxon>
        <taxon>Eubacteriales</taxon>
        <taxon>Clostridiaceae</taxon>
        <taxon>Clostridium</taxon>
    </lineage>
</organism>
<dbReference type="HOGENOM" id="CLU_3342365_0_0_9"/>
<dbReference type="STRING" id="1548.CSCA_3275"/>
<name>A0A0E3M7I8_CLOSL</name>
<protein>
    <submittedName>
        <fullName evidence="1">Uncharacterized protein</fullName>
    </submittedName>
</protein>
<sequence length="37" mass="4076">MCELLTSSTIEEGVSINMRVLAMVVMGSKNRYGELRG</sequence>
<evidence type="ECO:0000313" key="2">
    <source>
        <dbReference type="Proteomes" id="UP000033115"/>
    </source>
</evidence>
<gene>
    <name evidence="1" type="ORF">CSCA_3275</name>
</gene>
<dbReference type="AlphaFoldDB" id="A0A0E3M7I8"/>
<keyword evidence="2" id="KW-1185">Reference proteome</keyword>
<proteinExistence type="predicted"/>
<dbReference type="KEGG" id="csq:CSCA_3275"/>
<dbReference type="EMBL" id="CP009933">
    <property type="protein sequence ID" value="AKA70400.1"/>
    <property type="molecule type" value="Genomic_DNA"/>
</dbReference>